<dbReference type="Gene3D" id="3.40.50.150">
    <property type="entry name" value="Vaccinia Virus protein VP39"/>
    <property type="match status" value="1"/>
</dbReference>
<accession>A0AAP3XSZ9</accession>
<dbReference type="AlphaFoldDB" id="A0AAP3XSZ9"/>
<reference evidence="1 2" key="1">
    <citation type="submission" date="2023-03" db="EMBL/GenBank/DDBJ databases">
        <title>YIM 152171 draft genome.</title>
        <authorList>
            <person name="Yang Z."/>
        </authorList>
    </citation>
    <scope>NUCLEOTIDE SEQUENCE [LARGE SCALE GENOMIC DNA]</scope>
    <source>
        <strain evidence="1 2">YIM 152171</strain>
    </source>
</reference>
<gene>
    <name evidence="1" type="ORF">PZ740_13620</name>
</gene>
<evidence type="ECO:0000313" key="1">
    <source>
        <dbReference type="EMBL" id="MDF1587421.1"/>
    </source>
</evidence>
<organism evidence="1 2">
    <name type="scientific">Marinimicrococcus flavescens</name>
    <dbReference type="NCBI Taxonomy" id="3031815"/>
    <lineage>
        <taxon>Bacteria</taxon>
        <taxon>Pseudomonadati</taxon>
        <taxon>Pseudomonadota</taxon>
        <taxon>Alphaproteobacteria</taxon>
        <taxon>Geminicoccales</taxon>
        <taxon>Geminicoccaceae</taxon>
        <taxon>Marinimicrococcus</taxon>
    </lineage>
</organism>
<evidence type="ECO:0000313" key="2">
    <source>
        <dbReference type="Proteomes" id="UP001301140"/>
    </source>
</evidence>
<dbReference type="GO" id="GO:0032259">
    <property type="term" value="P:methylation"/>
    <property type="evidence" value="ECO:0007669"/>
    <property type="project" value="UniProtKB-KW"/>
</dbReference>
<dbReference type="EMBL" id="JARGEQ010000127">
    <property type="protein sequence ID" value="MDF1587421.1"/>
    <property type="molecule type" value="Genomic_DNA"/>
</dbReference>
<keyword evidence="1" id="KW-0489">Methyltransferase</keyword>
<dbReference type="RefSeq" id="WP_327789844.1">
    <property type="nucleotide sequence ID" value="NZ_JARGEQ010000127.1"/>
</dbReference>
<dbReference type="InterPro" id="IPR029063">
    <property type="entry name" value="SAM-dependent_MTases_sf"/>
</dbReference>
<dbReference type="GO" id="GO:0008168">
    <property type="term" value="F:methyltransferase activity"/>
    <property type="evidence" value="ECO:0007669"/>
    <property type="project" value="UniProtKB-KW"/>
</dbReference>
<comment type="caution">
    <text evidence="1">The sequence shown here is derived from an EMBL/GenBank/DDBJ whole genome shotgun (WGS) entry which is preliminary data.</text>
</comment>
<sequence length="267" mass="29013">MSGFAAGWLALREPHDTRARDTGLVRALAHWLGEPREITVVDMGSGTGSNLRWLAQHLPGRQHWRLVEHDPELIAAGMGLLPRGGDVSWRYVEADLESRLEAIVGEGCDLLACSALLDLVSAGWLARLARLASTQGIPLHAALTYDGRIGLQPPHRNDARVTDLVNAHQRTDKGFGPALGPDAAATLERLLEVRPGRTLCAPSDWRLEPEDREIQEALLEGWAGAAAEMAPEEAALVASWRAERLAALRADSGRCLVGHRDLLWLPG</sequence>
<dbReference type="SUPFAM" id="SSF53335">
    <property type="entry name" value="S-adenosyl-L-methionine-dependent methyltransferases"/>
    <property type="match status" value="1"/>
</dbReference>
<dbReference type="Proteomes" id="UP001301140">
    <property type="component" value="Unassembled WGS sequence"/>
</dbReference>
<keyword evidence="1" id="KW-0808">Transferase</keyword>
<name>A0AAP3XSZ9_9PROT</name>
<keyword evidence="2" id="KW-1185">Reference proteome</keyword>
<proteinExistence type="predicted"/>
<protein>
    <submittedName>
        <fullName evidence="1">Class I SAM-dependent methyltransferase</fullName>
    </submittedName>
</protein>